<sequence>MTGAIADLKWEVLLRYRYIEIIAQWEGRLTTNHLCSMFGIKRQQASRDINQYKELAPHNLAYDTKLKGYTPSSDFKPVFTAGFVDEYLNLLDSHSLLEGFVERVELPSPNTQVVRAPSRRADPDVVRKIVEACRKHQRLELVYASFKHPEGEERIVSPHTLVSSGYRWHVRAYCESNREFRDFVLARILECGELHGEPLVEPNEDLMWQNEIELKLIPNPSLTPAQQAMVRLERCFEDSEMLISTRRALAIYLLQLMQVPTAPLKKDEDQNPAAFPIVLADYDQVQELSFDNTAEKAANT</sequence>
<protein>
    <submittedName>
        <fullName evidence="4">WYL domain-containing protein</fullName>
    </submittedName>
</protein>
<comment type="caution">
    <text evidence="4">The sequence shown here is derived from an EMBL/GenBank/DDBJ whole genome shotgun (WGS) entry which is preliminary data.</text>
</comment>
<dbReference type="PIRSF" id="PIRSF015558">
    <property type="entry name" value="Txn_reg_DeoR_prd"/>
    <property type="match status" value="1"/>
</dbReference>
<dbReference type="InterPro" id="IPR059019">
    <property type="entry name" value="WHD_CapW"/>
</dbReference>
<reference evidence="4 5" key="1">
    <citation type="submission" date="2020-07" db="EMBL/GenBank/DDBJ databases">
        <title>Bacterium isolated from marien macroalgae.</title>
        <authorList>
            <person name="Zhu K."/>
            <person name="Lu D."/>
            <person name="Du Z."/>
        </authorList>
    </citation>
    <scope>NUCLEOTIDE SEQUENCE [LARGE SCALE GENOMIC DNA]</scope>
    <source>
        <strain evidence="4 5">3-1745</strain>
    </source>
</reference>
<dbReference type="PANTHER" id="PTHR34580">
    <property type="match status" value="1"/>
</dbReference>
<evidence type="ECO:0000313" key="4">
    <source>
        <dbReference type="EMBL" id="MBA4502130.1"/>
    </source>
</evidence>
<dbReference type="InterPro" id="IPR026881">
    <property type="entry name" value="WYL_dom"/>
</dbReference>
<proteinExistence type="predicted"/>
<feature type="domain" description="DNA-binding transcriptional repressor CapW C-terminal dimerisation" evidence="2">
    <location>
        <begin position="212"/>
        <end position="285"/>
    </location>
</feature>
<feature type="domain" description="WYL" evidence="1">
    <location>
        <begin position="125"/>
        <end position="190"/>
    </location>
</feature>
<feature type="domain" description="DNA-binding transcriptional repressor CapW winged helix-turn-helix" evidence="3">
    <location>
        <begin position="11"/>
        <end position="92"/>
    </location>
</feature>
<dbReference type="Pfam" id="PF26107">
    <property type="entry name" value="BrxR_CTD"/>
    <property type="match status" value="1"/>
</dbReference>
<dbReference type="InterPro" id="IPR016634">
    <property type="entry name" value="CapW-like"/>
</dbReference>
<evidence type="ECO:0000313" key="5">
    <source>
        <dbReference type="Proteomes" id="UP000538931"/>
    </source>
</evidence>
<gene>
    <name evidence="4" type="ORF">H1S06_07090</name>
</gene>
<dbReference type="RefSeq" id="WP_181738661.1">
    <property type="nucleotide sequence ID" value="NZ_JACEMT010000042.1"/>
</dbReference>
<dbReference type="PANTHER" id="PTHR34580:SF3">
    <property type="entry name" value="PROTEIN PAFB"/>
    <property type="match status" value="1"/>
</dbReference>
<dbReference type="InterPro" id="IPR051534">
    <property type="entry name" value="CBASS_pafABC_assoc_protein"/>
</dbReference>
<evidence type="ECO:0000259" key="2">
    <source>
        <dbReference type="Pfam" id="PF26107"/>
    </source>
</evidence>
<name>A0A7W1WXN6_9GAMM</name>
<dbReference type="EMBL" id="JACEMT010000042">
    <property type="protein sequence ID" value="MBA4502130.1"/>
    <property type="molecule type" value="Genomic_DNA"/>
</dbReference>
<accession>A0A7W1WXN6</accession>
<dbReference type="PROSITE" id="PS52050">
    <property type="entry name" value="WYL"/>
    <property type="match status" value="1"/>
</dbReference>
<organism evidence="4 5">
    <name type="scientific">Marinobacterium marinum</name>
    <dbReference type="NCBI Taxonomy" id="2756129"/>
    <lineage>
        <taxon>Bacteria</taxon>
        <taxon>Pseudomonadati</taxon>
        <taxon>Pseudomonadota</taxon>
        <taxon>Gammaproteobacteria</taxon>
        <taxon>Oceanospirillales</taxon>
        <taxon>Oceanospirillaceae</taxon>
        <taxon>Marinobacterium</taxon>
    </lineage>
</organism>
<dbReference type="Pfam" id="PF13280">
    <property type="entry name" value="WYL"/>
    <property type="match status" value="1"/>
</dbReference>
<dbReference type="AlphaFoldDB" id="A0A7W1WXN6"/>
<dbReference type="Proteomes" id="UP000538931">
    <property type="component" value="Unassembled WGS sequence"/>
</dbReference>
<evidence type="ECO:0000259" key="3">
    <source>
        <dbReference type="Pfam" id="PF26109"/>
    </source>
</evidence>
<evidence type="ECO:0000259" key="1">
    <source>
        <dbReference type="Pfam" id="PF13280"/>
    </source>
</evidence>
<keyword evidence="5" id="KW-1185">Reference proteome</keyword>
<dbReference type="Pfam" id="PF26109">
    <property type="entry name" value="WHD_BrxR"/>
    <property type="match status" value="1"/>
</dbReference>
<dbReference type="InterPro" id="IPR059020">
    <property type="entry name" value="CapW_CTD"/>
</dbReference>